<comment type="caution">
    <text evidence="1">The sequence shown here is derived from an EMBL/GenBank/DDBJ whole genome shotgun (WGS) entry which is preliminary data.</text>
</comment>
<reference evidence="1 2" key="1">
    <citation type="submission" date="2019-03" db="EMBL/GenBank/DDBJ databases">
        <title>Dyadobacter AR-3-6 sp. nov., isolated from arctic soil.</title>
        <authorList>
            <person name="Chaudhary D.K."/>
        </authorList>
    </citation>
    <scope>NUCLEOTIDE SEQUENCE [LARGE SCALE GENOMIC DNA]</scope>
    <source>
        <strain evidence="1 2">AR-3-6</strain>
    </source>
</reference>
<dbReference type="PROSITE" id="PS51257">
    <property type="entry name" value="PROKAR_LIPOPROTEIN"/>
    <property type="match status" value="1"/>
</dbReference>
<evidence type="ECO:0000313" key="2">
    <source>
        <dbReference type="Proteomes" id="UP000294850"/>
    </source>
</evidence>
<evidence type="ECO:0000313" key="1">
    <source>
        <dbReference type="EMBL" id="TDE11371.1"/>
    </source>
</evidence>
<organism evidence="1 2">
    <name type="scientific">Dyadobacter psychrotolerans</name>
    <dbReference type="NCBI Taxonomy" id="2541721"/>
    <lineage>
        <taxon>Bacteria</taxon>
        <taxon>Pseudomonadati</taxon>
        <taxon>Bacteroidota</taxon>
        <taxon>Cytophagia</taxon>
        <taxon>Cytophagales</taxon>
        <taxon>Spirosomataceae</taxon>
        <taxon>Dyadobacter</taxon>
    </lineage>
</organism>
<dbReference type="RefSeq" id="WP_131961218.1">
    <property type="nucleotide sequence ID" value="NZ_SMFL01000012.1"/>
</dbReference>
<evidence type="ECO:0008006" key="3">
    <source>
        <dbReference type="Google" id="ProtNLM"/>
    </source>
</evidence>
<keyword evidence="2" id="KW-1185">Reference proteome</keyword>
<gene>
    <name evidence="1" type="ORF">E0F88_26030</name>
</gene>
<name>A0A4R5DHH0_9BACT</name>
<dbReference type="AlphaFoldDB" id="A0A4R5DHH0"/>
<dbReference type="OrthoDB" id="1524444at2"/>
<protein>
    <recommendedName>
        <fullName evidence="3">Collagen-like protein</fullName>
    </recommendedName>
</protein>
<proteinExistence type="predicted"/>
<dbReference type="Proteomes" id="UP000294850">
    <property type="component" value="Unassembled WGS sequence"/>
</dbReference>
<dbReference type="EMBL" id="SMFL01000012">
    <property type="protein sequence ID" value="TDE11371.1"/>
    <property type="molecule type" value="Genomic_DNA"/>
</dbReference>
<accession>A0A4R5DHH0</accession>
<sequence>MKKLLIPFILITAALFQSCRGPEGPAGPAGLDGPIGQTFEVENVNFNTGNGFQYRTTFNNANVDFLESDVVLVYILWDVDNGAPIWRLLPQPIDMPRGIIYNFDFTPSDFTIFIDAPTSVNLSTLSADFTQNQTFRVVALPSDFNSRKSGEPVDYKDYEAVKKHFNLDESKIQTISAN</sequence>